<feature type="domain" description="ABC transporter" evidence="5">
    <location>
        <begin position="6"/>
        <end position="231"/>
    </location>
</feature>
<dbReference type="InterPro" id="IPR003593">
    <property type="entry name" value="AAA+_ATPase"/>
</dbReference>
<dbReference type="PROSITE" id="PS00211">
    <property type="entry name" value="ABC_TRANSPORTER_1"/>
    <property type="match status" value="1"/>
</dbReference>
<dbReference type="PANTHER" id="PTHR42798">
    <property type="entry name" value="LIPOPROTEIN-RELEASING SYSTEM ATP-BINDING PROTEIN LOLD"/>
    <property type="match status" value="1"/>
</dbReference>
<name>A0A6S6T7F6_9GAMM</name>
<evidence type="ECO:0000256" key="3">
    <source>
        <dbReference type="ARBA" id="ARBA00022840"/>
    </source>
</evidence>
<dbReference type="InterPro" id="IPR017871">
    <property type="entry name" value="ABC_transporter-like_CS"/>
</dbReference>
<keyword evidence="1" id="KW-0813">Transport</keyword>
<evidence type="ECO:0000256" key="4">
    <source>
        <dbReference type="ARBA" id="ARBA00038388"/>
    </source>
</evidence>
<dbReference type="PANTHER" id="PTHR42798:SF7">
    <property type="entry name" value="ALPHA-D-RIBOSE 1-METHYLPHOSPHONATE 5-TRIPHOSPHATE SYNTHASE SUBUNIT PHNL"/>
    <property type="match status" value="1"/>
</dbReference>
<keyword evidence="3 6" id="KW-0067">ATP-binding</keyword>
<comment type="similarity">
    <text evidence="4">Belongs to the ABC transporter superfamily. Macrolide exporter (TC 3.A.1.122) family.</text>
</comment>
<evidence type="ECO:0000256" key="1">
    <source>
        <dbReference type="ARBA" id="ARBA00022448"/>
    </source>
</evidence>
<gene>
    <name evidence="6" type="ORF">HELGO_WM14061</name>
</gene>
<evidence type="ECO:0000313" key="6">
    <source>
        <dbReference type="EMBL" id="CAA6811310.1"/>
    </source>
</evidence>
<dbReference type="Pfam" id="PF00005">
    <property type="entry name" value="ABC_tran"/>
    <property type="match status" value="1"/>
</dbReference>
<dbReference type="SUPFAM" id="SSF52540">
    <property type="entry name" value="P-loop containing nucleoside triphosphate hydrolases"/>
    <property type="match status" value="1"/>
</dbReference>
<dbReference type="GO" id="GO:0005524">
    <property type="term" value="F:ATP binding"/>
    <property type="evidence" value="ECO:0007669"/>
    <property type="project" value="UniProtKB-KW"/>
</dbReference>
<dbReference type="CDD" id="cd03255">
    <property type="entry name" value="ABC_MJ0796_LolCDE_FtsE"/>
    <property type="match status" value="1"/>
</dbReference>
<dbReference type="InterPro" id="IPR003439">
    <property type="entry name" value="ABC_transporter-like_ATP-bd"/>
</dbReference>
<dbReference type="InterPro" id="IPR017911">
    <property type="entry name" value="MacB-like_ATP-bd"/>
</dbReference>
<dbReference type="GO" id="GO:0022857">
    <property type="term" value="F:transmembrane transporter activity"/>
    <property type="evidence" value="ECO:0007669"/>
    <property type="project" value="UniProtKB-ARBA"/>
</dbReference>
<evidence type="ECO:0000259" key="5">
    <source>
        <dbReference type="PROSITE" id="PS50893"/>
    </source>
</evidence>
<dbReference type="SMART" id="SM00382">
    <property type="entry name" value="AAA"/>
    <property type="match status" value="1"/>
</dbReference>
<dbReference type="Gene3D" id="3.40.50.300">
    <property type="entry name" value="P-loop containing nucleotide triphosphate hydrolases"/>
    <property type="match status" value="1"/>
</dbReference>
<dbReference type="GO" id="GO:1902495">
    <property type="term" value="C:transmembrane transporter complex"/>
    <property type="evidence" value="ECO:0007669"/>
    <property type="project" value="UniProtKB-ARBA"/>
</dbReference>
<keyword evidence="2" id="KW-0547">Nucleotide-binding</keyword>
<evidence type="ECO:0000256" key="2">
    <source>
        <dbReference type="ARBA" id="ARBA00022741"/>
    </source>
</evidence>
<dbReference type="FunFam" id="3.40.50.300:FF:000032">
    <property type="entry name" value="Export ABC transporter ATP-binding protein"/>
    <property type="match status" value="1"/>
</dbReference>
<organism evidence="6">
    <name type="scientific">uncultured Thiotrichaceae bacterium</name>
    <dbReference type="NCBI Taxonomy" id="298394"/>
    <lineage>
        <taxon>Bacteria</taxon>
        <taxon>Pseudomonadati</taxon>
        <taxon>Pseudomonadota</taxon>
        <taxon>Gammaproteobacteria</taxon>
        <taxon>Thiotrichales</taxon>
        <taxon>Thiotrichaceae</taxon>
        <taxon>environmental samples</taxon>
    </lineage>
</organism>
<dbReference type="PROSITE" id="PS50893">
    <property type="entry name" value="ABC_TRANSPORTER_2"/>
    <property type="match status" value="1"/>
</dbReference>
<accession>A0A6S6T7F6</accession>
<sequence length="232" mass="24771">MSSPIITVSNISYSYQEAGKEQAVLSDVSFALNRGECVALLGESGSGKSTLLNIIGGIDQASSGELSIQGLCMSEMSEPELTLFRREHLGFIYQLFNLIPTLTVFENIALPLELADVPLTERKKHVSAWLANVGLEGREAAFPDQLSGGEQQRVAVARALIHKPTIVLADEPTGNLDVATGQKVLSLLTTIAKSTGQTLLIVTHSKVVAEAADRVLVLNHGQISEGSTGYAW</sequence>
<dbReference type="GO" id="GO:0016887">
    <property type="term" value="F:ATP hydrolysis activity"/>
    <property type="evidence" value="ECO:0007669"/>
    <property type="project" value="InterPro"/>
</dbReference>
<dbReference type="AlphaFoldDB" id="A0A6S6T7F6"/>
<dbReference type="InterPro" id="IPR027417">
    <property type="entry name" value="P-loop_NTPase"/>
</dbReference>
<dbReference type="EMBL" id="CACVAY010000049">
    <property type="protein sequence ID" value="CAA6811310.1"/>
    <property type="molecule type" value="Genomic_DNA"/>
</dbReference>
<reference evidence="6" key="1">
    <citation type="submission" date="2020-01" db="EMBL/GenBank/DDBJ databases">
        <authorList>
            <person name="Meier V. D."/>
            <person name="Meier V D."/>
        </authorList>
    </citation>
    <scope>NUCLEOTIDE SEQUENCE</scope>
    <source>
        <strain evidence="6">HLG_WM_MAG_07</strain>
    </source>
</reference>
<proteinExistence type="inferred from homology"/>
<protein>
    <submittedName>
        <fullName evidence="6">ABC transport system ATP-binding protein</fullName>
    </submittedName>
</protein>